<keyword evidence="3" id="KW-0234">DNA repair</keyword>
<gene>
    <name evidence="8" type="ORF">EEDITHA_LOCUS9910</name>
</gene>
<sequence>MNCSIVAETFVTKFNIKENYIYAKVHWANNETDLFCIQIFSSDRSWSGSFSYEQAKSFEERLHENRIEYSENVKNALKRNSDMFLYDFKQLEKNPCESEFCWKKKFADSTALLVHGIVTVQWDVPTESKDCIIDYLLKENEMLQNTIESLKRNNETLNSELDECKSEFEKLIDIKDNLETTLYGKFIQLLNSKKRRIQLLEEHVETMESKHS</sequence>
<evidence type="ECO:0008006" key="10">
    <source>
        <dbReference type="Google" id="ProtNLM"/>
    </source>
</evidence>
<dbReference type="Gene3D" id="2.170.210.10">
    <property type="entry name" value="DNA double-strand break repair and VJ recombination XRCC4, N-terminal"/>
    <property type="match status" value="1"/>
</dbReference>
<dbReference type="GO" id="GO:0005958">
    <property type="term" value="C:DNA-dependent protein kinase-DNA ligase 4 complex"/>
    <property type="evidence" value="ECO:0007669"/>
    <property type="project" value="TreeGrafter"/>
</dbReference>
<proteinExistence type="predicted"/>
<dbReference type="InterPro" id="IPR014751">
    <property type="entry name" value="XRCC4-like_C"/>
</dbReference>
<dbReference type="Proteomes" id="UP001153954">
    <property type="component" value="Unassembled WGS sequence"/>
</dbReference>
<dbReference type="PANTHER" id="PTHR28559:SF1">
    <property type="entry name" value="DNA REPAIR PROTEIN XRCC4"/>
    <property type="match status" value="1"/>
</dbReference>
<organism evidence="8 9">
    <name type="scientific">Euphydryas editha</name>
    <name type="common">Edith's checkerspot</name>
    <dbReference type="NCBI Taxonomy" id="104508"/>
    <lineage>
        <taxon>Eukaryota</taxon>
        <taxon>Metazoa</taxon>
        <taxon>Ecdysozoa</taxon>
        <taxon>Arthropoda</taxon>
        <taxon>Hexapoda</taxon>
        <taxon>Insecta</taxon>
        <taxon>Pterygota</taxon>
        <taxon>Neoptera</taxon>
        <taxon>Endopterygota</taxon>
        <taxon>Lepidoptera</taxon>
        <taxon>Glossata</taxon>
        <taxon>Ditrysia</taxon>
        <taxon>Papilionoidea</taxon>
        <taxon>Nymphalidae</taxon>
        <taxon>Nymphalinae</taxon>
        <taxon>Euphydryas</taxon>
    </lineage>
</organism>
<dbReference type="GO" id="GO:0003677">
    <property type="term" value="F:DNA binding"/>
    <property type="evidence" value="ECO:0007669"/>
    <property type="project" value="InterPro"/>
</dbReference>
<evidence type="ECO:0000313" key="8">
    <source>
        <dbReference type="EMBL" id="CAH2094336.1"/>
    </source>
</evidence>
<reference evidence="8" key="1">
    <citation type="submission" date="2022-03" db="EMBL/GenBank/DDBJ databases">
        <authorList>
            <person name="Tunstrom K."/>
        </authorList>
    </citation>
    <scope>NUCLEOTIDE SEQUENCE</scope>
</reference>
<dbReference type="InterPro" id="IPR010585">
    <property type="entry name" value="DNA_repair_prot_XRCC4"/>
</dbReference>
<evidence type="ECO:0000313" key="9">
    <source>
        <dbReference type="Proteomes" id="UP001153954"/>
    </source>
</evidence>
<evidence type="ECO:0000256" key="3">
    <source>
        <dbReference type="ARBA" id="ARBA00023204"/>
    </source>
</evidence>
<feature type="domain" description="XRCC4 N-terminal" evidence="6">
    <location>
        <begin position="21"/>
        <end position="109"/>
    </location>
</feature>
<evidence type="ECO:0000259" key="6">
    <source>
        <dbReference type="Pfam" id="PF06632"/>
    </source>
</evidence>
<dbReference type="AlphaFoldDB" id="A0AAU9U463"/>
<feature type="domain" description="XRCC4 coiled-coil" evidence="7">
    <location>
        <begin position="125"/>
        <end position="198"/>
    </location>
</feature>
<keyword evidence="5" id="KW-0175">Coiled coil</keyword>
<dbReference type="PANTHER" id="PTHR28559">
    <property type="entry name" value="DNA REPAIR PROTEIN XRCC4"/>
    <property type="match status" value="1"/>
</dbReference>
<dbReference type="InterPro" id="IPR053961">
    <property type="entry name" value="XRCC4_N"/>
</dbReference>
<name>A0AAU9U463_EUPED</name>
<evidence type="ECO:0000256" key="4">
    <source>
        <dbReference type="ARBA" id="ARBA00023242"/>
    </source>
</evidence>
<keyword evidence="9" id="KW-1185">Reference proteome</keyword>
<dbReference type="GO" id="GO:0032807">
    <property type="term" value="C:DNA ligase IV complex"/>
    <property type="evidence" value="ECO:0007669"/>
    <property type="project" value="TreeGrafter"/>
</dbReference>
<keyword evidence="4" id="KW-0539">Nucleus</keyword>
<accession>A0AAU9U463</accession>
<dbReference type="EMBL" id="CAKOGL010000014">
    <property type="protein sequence ID" value="CAH2094336.1"/>
    <property type="molecule type" value="Genomic_DNA"/>
</dbReference>
<evidence type="ECO:0000256" key="2">
    <source>
        <dbReference type="ARBA" id="ARBA00022763"/>
    </source>
</evidence>
<evidence type="ECO:0000256" key="5">
    <source>
        <dbReference type="SAM" id="Coils"/>
    </source>
</evidence>
<comment type="caution">
    <text evidence="8">The sequence shown here is derived from an EMBL/GenBank/DDBJ whole genome shotgun (WGS) entry which is preliminary data.</text>
</comment>
<dbReference type="Pfam" id="PF21924">
    <property type="entry name" value="XRCC4_CC"/>
    <property type="match status" value="1"/>
</dbReference>
<dbReference type="InterPro" id="IPR038051">
    <property type="entry name" value="XRCC4-like_N_sf"/>
</dbReference>
<dbReference type="InterPro" id="IPR053962">
    <property type="entry name" value="XRCC4_CC"/>
</dbReference>
<comment type="subcellular location">
    <subcellularLocation>
        <location evidence="1">Nucleus</location>
    </subcellularLocation>
</comment>
<evidence type="ECO:0000259" key="7">
    <source>
        <dbReference type="Pfam" id="PF21924"/>
    </source>
</evidence>
<dbReference type="GO" id="GO:0006310">
    <property type="term" value="P:DNA recombination"/>
    <property type="evidence" value="ECO:0007669"/>
    <property type="project" value="InterPro"/>
</dbReference>
<dbReference type="GO" id="GO:0010165">
    <property type="term" value="P:response to X-ray"/>
    <property type="evidence" value="ECO:0007669"/>
    <property type="project" value="TreeGrafter"/>
</dbReference>
<feature type="coiled-coil region" evidence="5">
    <location>
        <begin position="133"/>
        <end position="210"/>
    </location>
</feature>
<evidence type="ECO:0000256" key="1">
    <source>
        <dbReference type="ARBA" id="ARBA00004123"/>
    </source>
</evidence>
<dbReference type="Pfam" id="PF06632">
    <property type="entry name" value="XRCC4"/>
    <property type="match status" value="1"/>
</dbReference>
<protein>
    <recommendedName>
        <fullName evidence="10">XRCC4</fullName>
    </recommendedName>
</protein>
<dbReference type="SUPFAM" id="SSF58022">
    <property type="entry name" value="XRCC4, C-terminal oligomerization domain"/>
    <property type="match status" value="1"/>
</dbReference>
<dbReference type="Gene3D" id="1.20.5.370">
    <property type="match status" value="1"/>
</dbReference>
<keyword evidence="2" id="KW-0227">DNA damage</keyword>
<dbReference type="GO" id="GO:0006303">
    <property type="term" value="P:double-strand break repair via nonhomologous end joining"/>
    <property type="evidence" value="ECO:0007669"/>
    <property type="project" value="UniProtKB-ARBA"/>
</dbReference>